<name>A0ABM9B5R0_9BACT</name>
<dbReference type="Gene3D" id="3.10.290.30">
    <property type="entry name" value="MM3350-like"/>
    <property type="match status" value="1"/>
</dbReference>
<organism evidence="2 3">
    <name type="scientific">Neolewinella maritima</name>
    <dbReference type="NCBI Taxonomy" id="1383882"/>
    <lineage>
        <taxon>Bacteria</taxon>
        <taxon>Pseudomonadati</taxon>
        <taxon>Bacteroidota</taxon>
        <taxon>Saprospiria</taxon>
        <taxon>Saprospirales</taxon>
        <taxon>Lewinellaceae</taxon>
        <taxon>Neolewinella</taxon>
    </lineage>
</organism>
<dbReference type="InterPro" id="IPR012912">
    <property type="entry name" value="Plasmid_pRiA4b_Orf3-like"/>
</dbReference>
<feature type="domain" description="Plasmid pRiA4b Orf3-like" evidence="1">
    <location>
        <begin position="143"/>
        <end position="300"/>
    </location>
</feature>
<dbReference type="PANTHER" id="PTHR41878:SF1">
    <property type="entry name" value="TNPR PROTEIN"/>
    <property type="match status" value="1"/>
</dbReference>
<dbReference type="RefSeq" id="WP_238752118.1">
    <property type="nucleotide sequence ID" value="NZ_CAKLPZ010000004.1"/>
</dbReference>
<dbReference type="Proteomes" id="UP000837803">
    <property type="component" value="Unassembled WGS sequence"/>
</dbReference>
<sequence length="318" mass="35402">MSTDNLQQALANAAAQAREQHPELTVGDVEAAYAAYHRHFELHQDEPPVSDRPAVDELLLALWDVIVDREEQGMDDPADVLDAYYAAAFSALLSANDNEDSGHPVVAMSPPVEVAPQEPAPPLEEDDEAVADIVAPDDPRGHIYTVRVSLDGSDPEIWRRILIPSTVPQTELHYIIQAAMGWRGTEQYQFLPPQERDLPTSGEPLLKDLLPTIGDDCGYEFDRGATWYHHLLLEDIGEAEGRRHYPVCTAGQRACPPEDVGSLREYEEMIAKMQDPTNDEYREMAGWLTQDFNPAAFNIEQANLRLGRHGQVGFQAVV</sequence>
<dbReference type="Pfam" id="PF07929">
    <property type="entry name" value="PRiA4_ORF3"/>
    <property type="match status" value="1"/>
</dbReference>
<evidence type="ECO:0000313" key="3">
    <source>
        <dbReference type="Proteomes" id="UP000837803"/>
    </source>
</evidence>
<proteinExistence type="predicted"/>
<dbReference type="PANTHER" id="PTHR41878">
    <property type="entry name" value="LEXA REPRESSOR-RELATED"/>
    <property type="match status" value="1"/>
</dbReference>
<evidence type="ECO:0000259" key="1">
    <source>
        <dbReference type="Pfam" id="PF07929"/>
    </source>
</evidence>
<evidence type="ECO:0000313" key="2">
    <source>
        <dbReference type="EMBL" id="CAH1002247.1"/>
    </source>
</evidence>
<keyword evidence="3" id="KW-1185">Reference proteome</keyword>
<comment type="caution">
    <text evidence="2">The sequence shown here is derived from an EMBL/GenBank/DDBJ whole genome shotgun (WGS) entry which is preliminary data.</text>
</comment>
<gene>
    <name evidence="2" type="ORF">LEM8419_03165</name>
</gene>
<protein>
    <recommendedName>
        <fullName evidence="1">Plasmid pRiA4b Orf3-like domain-containing protein</fullName>
    </recommendedName>
</protein>
<accession>A0ABM9B5R0</accession>
<dbReference type="EMBL" id="CAKLPZ010000004">
    <property type="protein sequence ID" value="CAH1002247.1"/>
    <property type="molecule type" value="Genomic_DNA"/>
</dbReference>
<dbReference type="InterPro" id="IPR024047">
    <property type="entry name" value="MM3350-like_sf"/>
</dbReference>
<reference evidence="2" key="1">
    <citation type="submission" date="2021-12" db="EMBL/GenBank/DDBJ databases">
        <authorList>
            <person name="Rodrigo-Torres L."/>
            <person name="Arahal R. D."/>
            <person name="Lucena T."/>
        </authorList>
    </citation>
    <scope>NUCLEOTIDE SEQUENCE</scope>
    <source>
        <strain evidence="2">CECT 8419</strain>
    </source>
</reference>
<dbReference type="SUPFAM" id="SSF159941">
    <property type="entry name" value="MM3350-like"/>
    <property type="match status" value="1"/>
</dbReference>